<feature type="transmembrane region" description="Helical" evidence="1">
    <location>
        <begin position="88"/>
        <end position="109"/>
    </location>
</feature>
<reference evidence="2" key="1">
    <citation type="submission" date="2020-04" db="EMBL/GenBank/DDBJ databases">
        <authorList>
            <person name="Zhang T."/>
        </authorList>
    </citation>
    <scope>NUCLEOTIDE SEQUENCE</scope>
    <source>
        <strain evidence="2">HKST-UBA02</strain>
    </source>
</reference>
<feature type="transmembrane region" description="Helical" evidence="1">
    <location>
        <begin position="7"/>
        <end position="29"/>
    </location>
</feature>
<protein>
    <recommendedName>
        <fullName evidence="4">DUF1648 domain-containing protein</fullName>
    </recommendedName>
</protein>
<accession>A0A955LVF8</accession>
<sequence length="110" mass="12659">MLKSRHFLTYFSISFFSIATMWWIMYLYAPQLPQTIPFNFLSSQGNGQLVAQSYLWRLPAYATAGTTILTIIAGFLHKRDEFYSQLVLSSNSFLCVIALLSLVRIVFLFT</sequence>
<evidence type="ECO:0000256" key="1">
    <source>
        <dbReference type="SAM" id="Phobius"/>
    </source>
</evidence>
<dbReference type="AlphaFoldDB" id="A0A955LVF8"/>
<evidence type="ECO:0008006" key="4">
    <source>
        <dbReference type="Google" id="ProtNLM"/>
    </source>
</evidence>
<keyword evidence="1" id="KW-0472">Membrane</keyword>
<name>A0A955LVF8_UNCKA</name>
<proteinExistence type="predicted"/>
<evidence type="ECO:0000313" key="2">
    <source>
        <dbReference type="EMBL" id="MCA9397396.1"/>
    </source>
</evidence>
<keyword evidence="1" id="KW-0812">Transmembrane</keyword>
<gene>
    <name evidence="2" type="ORF">KC573_01090</name>
</gene>
<evidence type="ECO:0000313" key="3">
    <source>
        <dbReference type="Proteomes" id="UP000699691"/>
    </source>
</evidence>
<feature type="transmembrane region" description="Helical" evidence="1">
    <location>
        <begin position="58"/>
        <end position="76"/>
    </location>
</feature>
<dbReference type="Proteomes" id="UP000699691">
    <property type="component" value="Unassembled WGS sequence"/>
</dbReference>
<keyword evidence="1" id="KW-1133">Transmembrane helix</keyword>
<comment type="caution">
    <text evidence="2">The sequence shown here is derived from an EMBL/GenBank/DDBJ whole genome shotgun (WGS) entry which is preliminary data.</text>
</comment>
<dbReference type="EMBL" id="JAGQKY010000030">
    <property type="protein sequence ID" value="MCA9397396.1"/>
    <property type="molecule type" value="Genomic_DNA"/>
</dbReference>
<reference evidence="2" key="2">
    <citation type="journal article" date="2021" name="Microbiome">
        <title>Successional dynamics and alternative stable states in a saline activated sludge microbial community over 9 years.</title>
        <authorList>
            <person name="Wang Y."/>
            <person name="Ye J."/>
            <person name="Ju F."/>
            <person name="Liu L."/>
            <person name="Boyd J.A."/>
            <person name="Deng Y."/>
            <person name="Parks D.H."/>
            <person name="Jiang X."/>
            <person name="Yin X."/>
            <person name="Woodcroft B.J."/>
            <person name="Tyson G.W."/>
            <person name="Hugenholtz P."/>
            <person name="Polz M.F."/>
            <person name="Zhang T."/>
        </authorList>
    </citation>
    <scope>NUCLEOTIDE SEQUENCE</scope>
    <source>
        <strain evidence="2">HKST-UBA02</strain>
    </source>
</reference>
<organism evidence="2 3">
    <name type="scientific">candidate division WWE3 bacterium</name>
    <dbReference type="NCBI Taxonomy" id="2053526"/>
    <lineage>
        <taxon>Bacteria</taxon>
        <taxon>Katanobacteria</taxon>
    </lineage>
</organism>